<dbReference type="SUPFAM" id="SSF90123">
    <property type="entry name" value="ABC transporter transmembrane region"/>
    <property type="match status" value="1"/>
</dbReference>
<comment type="subcellular location">
    <subcellularLocation>
        <location evidence="1">Cell membrane</location>
        <topology evidence="1">Multi-pass membrane protein</topology>
    </subcellularLocation>
</comment>
<dbReference type="PROSITE" id="PS50893">
    <property type="entry name" value="ABC_TRANSPORTER_2"/>
    <property type="match status" value="1"/>
</dbReference>
<dbReference type="GO" id="GO:0005524">
    <property type="term" value="F:ATP binding"/>
    <property type="evidence" value="ECO:0007669"/>
    <property type="project" value="UniProtKB-KW"/>
</dbReference>
<dbReference type="Pfam" id="PF00005">
    <property type="entry name" value="ABC_tran"/>
    <property type="match status" value="1"/>
</dbReference>
<dbReference type="OrthoDB" id="9762778at2"/>
<dbReference type="PROSITE" id="PS50929">
    <property type="entry name" value="ABC_TM1F"/>
    <property type="match status" value="1"/>
</dbReference>
<feature type="transmembrane region" description="Helical" evidence="8">
    <location>
        <begin position="20"/>
        <end position="45"/>
    </location>
</feature>
<dbReference type="InterPro" id="IPR027417">
    <property type="entry name" value="P-loop_NTPase"/>
</dbReference>
<dbReference type="GO" id="GO:0015421">
    <property type="term" value="F:ABC-type oligopeptide transporter activity"/>
    <property type="evidence" value="ECO:0007669"/>
    <property type="project" value="TreeGrafter"/>
</dbReference>
<keyword evidence="4" id="KW-0547">Nucleotide-binding</keyword>
<feature type="transmembrane region" description="Helical" evidence="8">
    <location>
        <begin position="274"/>
        <end position="297"/>
    </location>
</feature>
<dbReference type="InterPro" id="IPR003593">
    <property type="entry name" value="AAA+_ATPase"/>
</dbReference>
<dbReference type="Gene3D" id="3.40.50.300">
    <property type="entry name" value="P-loop containing nucleotide triphosphate hydrolases"/>
    <property type="match status" value="1"/>
</dbReference>
<gene>
    <name evidence="11" type="ORF">NIES267_39160</name>
</gene>
<feature type="domain" description="ABC transmembrane type-1" evidence="10">
    <location>
        <begin position="21"/>
        <end position="304"/>
    </location>
</feature>
<feature type="transmembrane region" description="Helical" evidence="8">
    <location>
        <begin position="57"/>
        <end position="87"/>
    </location>
</feature>
<dbReference type="SUPFAM" id="SSF52540">
    <property type="entry name" value="P-loop containing nucleoside triphosphate hydrolases"/>
    <property type="match status" value="1"/>
</dbReference>
<dbReference type="Gene3D" id="1.20.1560.10">
    <property type="entry name" value="ABC transporter type 1, transmembrane domain"/>
    <property type="match status" value="1"/>
</dbReference>
<evidence type="ECO:0000313" key="11">
    <source>
        <dbReference type="EMBL" id="BAY84420.1"/>
    </source>
</evidence>
<feature type="transmembrane region" description="Helical" evidence="8">
    <location>
        <begin position="161"/>
        <end position="180"/>
    </location>
</feature>
<dbReference type="InterPro" id="IPR011527">
    <property type="entry name" value="ABC1_TM_dom"/>
</dbReference>
<evidence type="ECO:0000259" key="9">
    <source>
        <dbReference type="PROSITE" id="PS50893"/>
    </source>
</evidence>
<evidence type="ECO:0000256" key="4">
    <source>
        <dbReference type="ARBA" id="ARBA00022741"/>
    </source>
</evidence>
<feature type="transmembrane region" description="Helical" evidence="8">
    <location>
        <begin position="128"/>
        <end position="155"/>
    </location>
</feature>
<accession>A0A1Z4LT48</accession>
<dbReference type="PANTHER" id="PTHR43394:SF1">
    <property type="entry name" value="ATP-BINDING CASSETTE SUB-FAMILY B MEMBER 10, MITOCHONDRIAL"/>
    <property type="match status" value="1"/>
</dbReference>
<dbReference type="InterPro" id="IPR039421">
    <property type="entry name" value="Type_1_exporter"/>
</dbReference>
<evidence type="ECO:0000256" key="6">
    <source>
        <dbReference type="ARBA" id="ARBA00022989"/>
    </source>
</evidence>
<protein>
    <submittedName>
        <fullName evidence="11">ABC transporter HlyB/MsbA family protein</fullName>
    </submittedName>
</protein>
<dbReference type="InterPro" id="IPR003439">
    <property type="entry name" value="ABC_transporter-like_ATP-bd"/>
</dbReference>
<dbReference type="InterPro" id="IPR017871">
    <property type="entry name" value="ABC_transporter-like_CS"/>
</dbReference>
<dbReference type="PROSITE" id="PS00211">
    <property type="entry name" value="ABC_TRANSPORTER_1"/>
    <property type="match status" value="1"/>
</dbReference>
<feature type="domain" description="ABC transporter" evidence="9">
    <location>
        <begin position="335"/>
        <end position="568"/>
    </location>
</feature>
<name>A0A1Z4LT48_9CYAN</name>
<dbReference type="AlphaFoldDB" id="A0A1Z4LT48"/>
<keyword evidence="2" id="KW-0813">Transport</keyword>
<keyword evidence="3 8" id="KW-0812">Transmembrane</keyword>
<evidence type="ECO:0000256" key="7">
    <source>
        <dbReference type="ARBA" id="ARBA00023136"/>
    </source>
</evidence>
<organism evidence="11 12">
    <name type="scientific">Calothrix parasitica NIES-267</name>
    <dbReference type="NCBI Taxonomy" id="1973488"/>
    <lineage>
        <taxon>Bacteria</taxon>
        <taxon>Bacillati</taxon>
        <taxon>Cyanobacteriota</taxon>
        <taxon>Cyanophyceae</taxon>
        <taxon>Nostocales</taxon>
        <taxon>Calotrichaceae</taxon>
        <taxon>Calothrix</taxon>
    </lineage>
</organism>
<reference evidence="11 12" key="1">
    <citation type="submission" date="2017-06" db="EMBL/GenBank/DDBJ databases">
        <title>Genome sequencing of cyanobaciteial culture collection at National Institute for Environmental Studies (NIES).</title>
        <authorList>
            <person name="Hirose Y."/>
            <person name="Shimura Y."/>
            <person name="Fujisawa T."/>
            <person name="Nakamura Y."/>
            <person name="Kawachi M."/>
        </authorList>
    </citation>
    <scope>NUCLEOTIDE SEQUENCE [LARGE SCALE GENOMIC DNA]</scope>
    <source>
        <strain evidence="11 12">NIES-267</strain>
    </source>
</reference>
<evidence type="ECO:0000256" key="3">
    <source>
        <dbReference type="ARBA" id="ARBA00022692"/>
    </source>
</evidence>
<evidence type="ECO:0000256" key="2">
    <source>
        <dbReference type="ARBA" id="ARBA00022448"/>
    </source>
</evidence>
<dbReference type="GO" id="GO:0005886">
    <property type="term" value="C:plasma membrane"/>
    <property type="evidence" value="ECO:0007669"/>
    <property type="project" value="UniProtKB-SubCell"/>
</dbReference>
<keyword evidence="5" id="KW-0067">ATP-binding</keyword>
<feature type="transmembrane region" description="Helical" evidence="8">
    <location>
        <begin position="243"/>
        <end position="268"/>
    </location>
</feature>
<dbReference type="SMART" id="SM00382">
    <property type="entry name" value="AAA"/>
    <property type="match status" value="1"/>
</dbReference>
<dbReference type="Pfam" id="PF00664">
    <property type="entry name" value="ABC_membrane"/>
    <property type="match status" value="1"/>
</dbReference>
<dbReference type="EMBL" id="AP018227">
    <property type="protein sequence ID" value="BAY84420.1"/>
    <property type="molecule type" value="Genomic_DNA"/>
</dbReference>
<dbReference type="GO" id="GO:0016887">
    <property type="term" value="F:ATP hydrolysis activity"/>
    <property type="evidence" value="ECO:0007669"/>
    <property type="project" value="InterPro"/>
</dbReference>
<keyword evidence="6 8" id="KW-1133">Transmembrane helix</keyword>
<proteinExistence type="predicted"/>
<dbReference type="Proteomes" id="UP000218418">
    <property type="component" value="Chromosome"/>
</dbReference>
<dbReference type="PANTHER" id="PTHR43394">
    <property type="entry name" value="ATP-DEPENDENT PERMEASE MDL1, MITOCHONDRIAL"/>
    <property type="match status" value="1"/>
</dbReference>
<evidence type="ECO:0000256" key="1">
    <source>
        <dbReference type="ARBA" id="ARBA00004651"/>
    </source>
</evidence>
<sequence>MTASKSPSIFPLLAPQKNQLIASTLLTILATGMGLVPFIVVYLIATALINPPIDQVYIWKLVIISFIVVVARWSLLWITGVISHIAAYKILYDLRIKLAEKLSTLALGYLNSRTTGSLQKVMNEDVEYLELTIVHGIPEGIGLITTFLATSIYLFTVDWRMAFAALGALPITFLSQFLLFKDLQPITEKFFSFKDVMNSNIIEYVQGMPVIKAFTQTTESFTKLKDSVNQYQEFQVFWTKISLFPLALFTISITANIIFILPLGIWFINKGTLSIPNFILFLLLGIGLCAPLIKLLYTVRTFVQTQEGIKRIFEIINEPAIPEPQQSSIPSYLNIEFKDVCFSYNQKEILHGVNFKIPQGGITALVGPSGSGKTTIARLIARFWDVDSGEICLGGINIKNLKTVDLMSKIAVVFQDVILFNDTIYENIHMGNHNANQEAVIAAAKAARCHEFIEAMPNGYQTIVGEKGAKLSGGQKQRISIARAILKDAPIVILDEATAYIDPENEAQIQESINTLVKNKTLLIIAHRLSTIISAEQIIVVNEGQISGQGKHEDLLNTNYLYQKMWKAHETAQNWTFKS</sequence>
<evidence type="ECO:0000313" key="12">
    <source>
        <dbReference type="Proteomes" id="UP000218418"/>
    </source>
</evidence>
<keyword evidence="7 8" id="KW-0472">Membrane</keyword>
<dbReference type="InterPro" id="IPR036640">
    <property type="entry name" value="ABC1_TM_sf"/>
</dbReference>
<keyword evidence="12" id="KW-1185">Reference proteome</keyword>
<evidence type="ECO:0000256" key="5">
    <source>
        <dbReference type="ARBA" id="ARBA00022840"/>
    </source>
</evidence>
<evidence type="ECO:0000259" key="10">
    <source>
        <dbReference type="PROSITE" id="PS50929"/>
    </source>
</evidence>
<dbReference type="FunFam" id="3.40.50.300:FF:000287">
    <property type="entry name" value="Multidrug ABC transporter ATP-binding protein"/>
    <property type="match status" value="1"/>
</dbReference>
<evidence type="ECO:0000256" key="8">
    <source>
        <dbReference type="SAM" id="Phobius"/>
    </source>
</evidence>